<keyword evidence="5 7" id="KW-0687">Ribonucleoprotein</keyword>
<evidence type="ECO:0000256" key="2">
    <source>
        <dbReference type="ARBA" id="ARBA00022730"/>
    </source>
</evidence>
<gene>
    <name evidence="7 11" type="primary">rplB</name>
    <name evidence="11" type="ORF">A6V39_02940</name>
</gene>
<dbReference type="NCBIfam" id="TIGR01171">
    <property type="entry name" value="rplB_bact"/>
    <property type="match status" value="1"/>
</dbReference>
<dbReference type="GO" id="GO:0002181">
    <property type="term" value="P:cytoplasmic translation"/>
    <property type="evidence" value="ECO:0007669"/>
    <property type="project" value="TreeGrafter"/>
</dbReference>
<dbReference type="SMART" id="SM01383">
    <property type="entry name" value="Ribosomal_L2"/>
    <property type="match status" value="1"/>
</dbReference>
<evidence type="ECO:0000256" key="7">
    <source>
        <dbReference type="HAMAP-Rule" id="MF_01320"/>
    </source>
</evidence>
<dbReference type="PANTHER" id="PTHR13691:SF5">
    <property type="entry name" value="LARGE RIBOSOMAL SUBUNIT PROTEIN UL2M"/>
    <property type="match status" value="1"/>
</dbReference>
<dbReference type="InterPro" id="IPR008991">
    <property type="entry name" value="Translation_prot_SH3-like_sf"/>
</dbReference>
<dbReference type="GO" id="GO:0016740">
    <property type="term" value="F:transferase activity"/>
    <property type="evidence" value="ECO:0007669"/>
    <property type="project" value="InterPro"/>
</dbReference>
<evidence type="ECO:0000313" key="12">
    <source>
        <dbReference type="Proteomes" id="UP000077623"/>
    </source>
</evidence>
<protein>
    <recommendedName>
        <fullName evidence="6 7">Large ribosomal subunit protein uL2</fullName>
    </recommendedName>
</protein>
<dbReference type="STRING" id="432608.A6V39_02940"/>
<organism evidence="11 12">
    <name type="scientific">Candidatus Mycoplasma haematobovis</name>
    <dbReference type="NCBI Taxonomy" id="432608"/>
    <lineage>
        <taxon>Bacteria</taxon>
        <taxon>Bacillati</taxon>
        <taxon>Mycoplasmatota</taxon>
        <taxon>Mollicutes</taxon>
        <taxon>Mycoplasmataceae</taxon>
        <taxon>Mycoplasma</taxon>
    </lineage>
</organism>
<comment type="similarity">
    <text evidence="1 7">Belongs to the universal ribosomal protein uL2 family.</text>
</comment>
<keyword evidence="4 7" id="KW-0689">Ribosomal protein</keyword>
<name>A0A1A9QD16_9MOLU</name>
<dbReference type="InterPro" id="IPR014726">
    <property type="entry name" value="Ribosomal_uL2_dom3"/>
</dbReference>
<feature type="compositionally biased region" description="Basic residues" evidence="8">
    <location>
        <begin position="254"/>
        <end position="269"/>
    </location>
</feature>
<keyword evidence="12" id="KW-1185">Reference proteome</keyword>
<dbReference type="GO" id="GO:0015934">
    <property type="term" value="C:large ribosomal subunit"/>
    <property type="evidence" value="ECO:0007669"/>
    <property type="project" value="InterPro"/>
</dbReference>
<dbReference type="GO" id="GO:0019843">
    <property type="term" value="F:rRNA binding"/>
    <property type="evidence" value="ECO:0007669"/>
    <property type="project" value="UniProtKB-UniRule"/>
</dbReference>
<dbReference type="Gene3D" id="2.30.30.30">
    <property type="match status" value="1"/>
</dbReference>
<dbReference type="PIRSF" id="PIRSF002158">
    <property type="entry name" value="Ribosomal_L2"/>
    <property type="match status" value="1"/>
</dbReference>
<comment type="function">
    <text evidence="7">One of the primary rRNA binding proteins. Required for association of the 30S and 50S subunits to form the 70S ribosome, for tRNA binding and peptide bond formation. It has been suggested to have peptidyltransferase activity; this is somewhat controversial. Makes several contacts with the 16S rRNA in the 70S ribosome.</text>
</comment>
<dbReference type="AlphaFoldDB" id="A0A1A9QD16"/>
<evidence type="ECO:0000256" key="6">
    <source>
        <dbReference type="ARBA" id="ARBA00035242"/>
    </source>
</evidence>
<dbReference type="FunFam" id="2.40.50.140:FF:000003">
    <property type="entry name" value="50S ribosomal protein L2"/>
    <property type="match status" value="1"/>
</dbReference>
<dbReference type="Pfam" id="PF03947">
    <property type="entry name" value="Ribosomal_L2_C"/>
    <property type="match status" value="1"/>
</dbReference>
<dbReference type="InterPro" id="IPR002171">
    <property type="entry name" value="Ribosomal_uL2"/>
</dbReference>
<proteinExistence type="inferred from homology"/>
<dbReference type="Gene3D" id="2.40.50.140">
    <property type="entry name" value="Nucleic acid-binding proteins"/>
    <property type="match status" value="1"/>
</dbReference>
<dbReference type="SMART" id="SM01382">
    <property type="entry name" value="Ribosomal_L2_C"/>
    <property type="match status" value="1"/>
</dbReference>
<keyword evidence="2 7" id="KW-0699">rRNA-binding</keyword>
<dbReference type="PROSITE" id="PS00467">
    <property type="entry name" value="RIBOSOMAL_L2"/>
    <property type="match status" value="1"/>
</dbReference>
<dbReference type="EMBL" id="LWUJ01000011">
    <property type="protein sequence ID" value="OAL10367.1"/>
    <property type="molecule type" value="Genomic_DNA"/>
</dbReference>
<dbReference type="SUPFAM" id="SSF50249">
    <property type="entry name" value="Nucleic acid-binding proteins"/>
    <property type="match status" value="1"/>
</dbReference>
<comment type="caution">
    <text evidence="11">The sequence shown here is derived from an EMBL/GenBank/DDBJ whole genome shotgun (WGS) entry which is preliminary data.</text>
</comment>
<evidence type="ECO:0000259" key="10">
    <source>
        <dbReference type="SMART" id="SM01383"/>
    </source>
</evidence>
<dbReference type="RefSeq" id="WP_187150208.1">
    <property type="nucleotide sequence ID" value="NZ_LWUJ01000011.1"/>
</dbReference>
<accession>A0A1A9QD16</accession>
<dbReference type="InterPro" id="IPR022669">
    <property type="entry name" value="Ribosomal_uL2_C"/>
</dbReference>
<dbReference type="SUPFAM" id="SSF50104">
    <property type="entry name" value="Translation proteins SH3-like domain"/>
    <property type="match status" value="1"/>
</dbReference>
<comment type="subunit">
    <text evidence="7">Part of the 50S ribosomal subunit. Forms a bridge to the 30S subunit in the 70S ribosome.</text>
</comment>
<reference evidence="12" key="1">
    <citation type="submission" date="2016-04" db="EMBL/GenBank/DDBJ databases">
        <authorList>
            <person name="Quiroz-Castaneda R.E."/>
            <person name="Martinez-Ocampo F."/>
        </authorList>
    </citation>
    <scope>NUCLEOTIDE SEQUENCE [LARGE SCALE GENOMIC DNA]</scope>
    <source>
        <strain evidence="12">INIFAP01</strain>
    </source>
</reference>
<dbReference type="InterPro" id="IPR005880">
    <property type="entry name" value="Ribosomal_uL2_bac/org-type"/>
</dbReference>
<dbReference type="Proteomes" id="UP000077623">
    <property type="component" value="Unassembled WGS sequence"/>
</dbReference>
<dbReference type="InterPro" id="IPR022666">
    <property type="entry name" value="Ribosomal_uL2_RNA-bd_dom"/>
</dbReference>
<dbReference type="InterPro" id="IPR014722">
    <property type="entry name" value="Rib_uL2_dom2"/>
</dbReference>
<feature type="region of interest" description="Disordered" evidence="8">
    <location>
        <begin position="33"/>
        <end position="55"/>
    </location>
</feature>
<evidence type="ECO:0000256" key="8">
    <source>
        <dbReference type="SAM" id="MobiDB-lite"/>
    </source>
</evidence>
<evidence type="ECO:0000256" key="5">
    <source>
        <dbReference type="ARBA" id="ARBA00023274"/>
    </source>
</evidence>
<feature type="domain" description="Large ribosomal subunit protein uL2 RNA-binding" evidence="10">
    <location>
        <begin position="43"/>
        <end position="119"/>
    </location>
</feature>
<evidence type="ECO:0000313" key="11">
    <source>
        <dbReference type="EMBL" id="OAL10367.1"/>
    </source>
</evidence>
<evidence type="ECO:0000256" key="1">
    <source>
        <dbReference type="ARBA" id="ARBA00005636"/>
    </source>
</evidence>
<evidence type="ECO:0000256" key="3">
    <source>
        <dbReference type="ARBA" id="ARBA00022884"/>
    </source>
</evidence>
<dbReference type="HAMAP" id="MF_01320_B">
    <property type="entry name" value="Ribosomal_uL2_B"/>
    <property type="match status" value="1"/>
</dbReference>
<dbReference type="PANTHER" id="PTHR13691">
    <property type="entry name" value="RIBOSOMAL PROTEIN L2"/>
    <property type="match status" value="1"/>
</dbReference>
<dbReference type="GO" id="GO:0003735">
    <property type="term" value="F:structural constituent of ribosome"/>
    <property type="evidence" value="ECO:0007669"/>
    <property type="project" value="InterPro"/>
</dbReference>
<dbReference type="Pfam" id="PF00181">
    <property type="entry name" value="Ribosomal_L2_N"/>
    <property type="match status" value="1"/>
</dbReference>
<evidence type="ECO:0000259" key="9">
    <source>
        <dbReference type="SMART" id="SM01382"/>
    </source>
</evidence>
<evidence type="ECO:0000256" key="4">
    <source>
        <dbReference type="ARBA" id="ARBA00022980"/>
    </source>
</evidence>
<dbReference type="FunFam" id="4.10.950.10:FF:000001">
    <property type="entry name" value="50S ribosomal protein L2"/>
    <property type="match status" value="1"/>
</dbReference>
<dbReference type="InterPro" id="IPR012340">
    <property type="entry name" value="NA-bd_OB-fold"/>
</dbReference>
<dbReference type="FunFam" id="2.30.30.30:FF:000001">
    <property type="entry name" value="50S ribosomal protein L2"/>
    <property type="match status" value="1"/>
</dbReference>
<keyword evidence="3 7" id="KW-0694">RNA-binding</keyword>
<dbReference type="Gene3D" id="4.10.950.10">
    <property type="entry name" value="Ribosomal protein L2, domain 3"/>
    <property type="match status" value="1"/>
</dbReference>
<feature type="region of interest" description="Disordered" evidence="8">
    <location>
        <begin position="223"/>
        <end position="271"/>
    </location>
</feature>
<sequence length="284" mass="31518">MPTKHVITRSSGRRRIILINYREALTTSKPYKPLTESLKKSGGRNNTGKITVRHRGGGHKRRYRIIDFKRDKDNILAIIKTIEYDPNRSAFISLVAYADGEKRYILTPHGIKVGDSIISGSDNIDIKIGNTLPIGKIVEGTFVHNIEITPKKGGQLARSAGAYAQVLGKDTTGRYTVIKLASKENRKIINEARATVGQVSNLDHNLVRLGKAGKTRYLGIRPTVRGSAMNPNDHIHGGGEGRSPIGRDAPRTPWGKKHMGVKTRRKSKHSNSLIVLSRHFKNKK</sequence>
<dbReference type="InterPro" id="IPR022671">
    <property type="entry name" value="Ribosomal_uL2_CS"/>
</dbReference>
<feature type="domain" description="Large ribosomal subunit protein uL2 C-terminal" evidence="9">
    <location>
        <begin position="126"/>
        <end position="257"/>
    </location>
</feature>